<protein>
    <submittedName>
        <fullName evidence="2">Glycosyl transferase family 2</fullName>
    </submittedName>
</protein>
<dbReference type="Proteomes" id="UP000316747">
    <property type="component" value="Unassembled WGS sequence"/>
</dbReference>
<proteinExistence type="predicted"/>
<accession>A0A543HHW5</accession>
<keyword evidence="3" id="KW-1185">Reference proteome</keyword>
<feature type="domain" description="Glycosyltransferase 2-like" evidence="1">
    <location>
        <begin position="132"/>
        <end position="256"/>
    </location>
</feature>
<name>A0A543HHW5_9MICO</name>
<evidence type="ECO:0000313" key="3">
    <source>
        <dbReference type="Proteomes" id="UP000316747"/>
    </source>
</evidence>
<comment type="caution">
    <text evidence="2">The sequence shown here is derived from an EMBL/GenBank/DDBJ whole genome shotgun (WGS) entry which is preliminary data.</text>
</comment>
<dbReference type="EMBL" id="VFPM01000003">
    <property type="protein sequence ID" value="TQM57904.1"/>
    <property type="molecule type" value="Genomic_DNA"/>
</dbReference>
<gene>
    <name evidence="2" type="ORF">FBY41_3242</name>
</gene>
<dbReference type="SUPFAM" id="SSF53448">
    <property type="entry name" value="Nucleotide-diphospho-sugar transferases"/>
    <property type="match status" value="1"/>
</dbReference>
<organism evidence="2 3">
    <name type="scientific">Humibacillus xanthopallidus</name>
    <dbReference type="NCBI Taxonomy" id="412689"/>
    <lineage>
        <taxon>Bacteria</taxon>
        <taxon>Bacillati</taxon>
        <taxon>Actinomycetota</taxon>
        <taxon>Actinomycetes</taxon>
        <taxon>Micrococcales</taxon>
        <taxon>Intrasporangiaceae</taxon>
        <taxon>Humibacillus</taxon>
    </lineage>
</organism>
<reference evidence="2 3" key="1">
    <citation type="submission" date="2019-06" db="EMBL/GenBank/DDBJ databases">
        <title>Genome sequencing of plant associated microbes to promote plant fitness in Sorghum bicolor and Oryza sativa.</title>
        <authorList>
            <person name="Coleman-Derr D."/>
        </authorList>
    </citation>
    <scope>NUCLEOTIDE SEQUENCE [LARGE SCALE GENOMIC DNA]</scope>
    <source>
        <strain evidence="2 3">KV-663</strain>
    </source>
</reference>
<dbReference type="GO" id="GO:0016740">
    <property type="term" value="F:transferase activity"/>
    <property type="evidence" value="ECO:0007669"/>
    <property type="project" value="UniProtKB-KW"/>
</dbReference>
<keyword evidence="2" id="KW-0808">Transferase</keyword>
<dbReference type="Pfam" id="PF13632">
    <property type="entry name" value="Glyco_trans_2_3"/>
    <property type="match status" value="1"/>
</dbReference>
<evidence type="ECO:0000313" key="2">
    <source>
        <dbReference type="EMBL" id="TQM57904.1"/>
    </source>
</evidence>
<dbReference type="Gene3D" id="3.90.550.10">
    <property type="entry name" value="Spore Coat Polysaccharide Biosynthesis Protein SpsA, Chain A"/>
    <property type="match status" value="1"/>
</dbReference>
<dbReference type="InterPro" id="IPR001173">
    <property type="entry name" value="Glyco_trans_2-like"/>
</dbReference>
<sequence length="370" mass="40627">MPQLFRRRLLGYRDAVVSGPEAQVKCVDVEVVIPVRWDGDDVEHLRRTSDMGAYLERLLSCAQAVTVVDGSPPRHARRHREAWPGDVRMLRPEVDACRSGAQITSTDDSSPAVNGKVVGAMTGIRRARCERVVLADDDVRLGPGELRSLVDRLEDSDLVKPVNVFESWPWHAWWDGGRTLLNAAAVHDWPGVFALRRSAVLAAGGWSPHVLFENLELWRTLQARGFRTTVAPDIVVVRVPPSSSDFWSQRVRQAYDDLAQPGRLAAELAILPMLLIAARRRRGVGGLLLAATVGVAEIGRRRIGAGLVPPLVSLAAPVWLLERGICVWLALGARARGGVRYRGSRLRTAAHSRRQLASGTASTSCPRRTA</sequence>
<evidence type="ECO:0000259" key="1">
    <source>
        <dbReference type="Pfam" id="PF13632"/>
    </source>
</evidence>
<dbReference type="AlphaFoldDB" id="A0A543HHW5"/>
<dbReference type="InterPro" id="IPR029044">
    <property type="entry name" value="Nucleotide-diphossugar_trans"/>
</dbReference>